<proteinExistence type="predicted"/>
<evidence type="ECO:0000313" key="3">
    <source>
        <dbReference type="Proteomes" id="UP000198924"/>
    </source>
</evidence>
<dbReference type="Pfam" id="PF13274">
    <property type="entry name" value="SocA_Panacea"/>
    <property type="match status" value="1"/>
</dbReference>
<evidence type="ECO:0000259" key="1">
    <source>
        <dbReference type="Pfam" id="PF13274"/>
    </source>
</evidence>
<evidence type="ECO:0000313" key="2">
    <source>
        <dbReference type="EMBL" id="SFK02727.1"/>
    </source>
</evidence>
<feature type="domain" description="Antitoxin SocA-like Panacea" evidence="1">
    <location>
        <begin position="27"/>
        <end position="121"/>
    </location>
</feature>
<keyword evidence="3" id="KW-1185">Reference proteome</keyword>
<dbReference type="OrthoDB" id="9799173at2"/>
<dbReference type="EMBL" id="FOSH01000004">
    <property type="protein sequence ID" value="SFK02727.1"/>
    <property type="molecule type" value="Genomic_DNA"/>
</dbReference>
<dbReference type="InterPro" id="IPR025272">
    <property type="entry name" value="SocA_Panacea"/>
</dbReference>
<accession>A0A1I3W7Q9</accession>
<dbReference type="Proteomes" id="UP000198924">
    <property type="component" value="Unassembled WGS sequence"/>
</dbReference>
<organism evidence="2 3">
    <name type="scientific">Methylophaga sulfidovorans</name>
    <dbReference type="NCBI Taxonomy" id="45496"/>
    <lineage>
        <taxon>Bacteria</taxon>
        <taxon>Pseudomonadati</taxon>
        <taxon>Pseudomonadota</taxon>
        <taxon>Gammaproteobacteria</taxon>
        <taxon>Thiotrichales</taxon>
        <taxon>Piscirickettsiaceae</taxon>
        <taxon>Methylophaga</taxon>
    </lineage>
</organism>
<gene>
    <name evidence="2" type="ORF">SAMN04488079_10442</name>
</gene>
<protein>
    <submittedName>
        <fullName evidence="2">Uncharacterized phage-associated protein</fullName>
    </submittedName>
</protein>
<sequence>MLDPATISSALLQKASERNLSVSNLKLQKLAYYCQGYYLATTGEPMFSDRIEAWDHGPVVPSLYHTYKIYGSTYIPSSNHQHVELATLPKMVIDIIDFVLDKWGNKGAWFLRNQTHQEAPWREHYNEETEQVDGDEITHDQMRSFFIKQISEIQDTQLSSVLDSVDTSFISVPDDISTEDEFYKWIQAQ</sequence>
<dbReference type="AlphaFoldDB" id="A0A1I3W7Q9"/>
<dbReference type="RefSeq" id="WP_091711896.1">
    <property type="nucleotide sequence ID" value="NZ_FOSH01000004.1"/>
</dbReference>
<reference evidence="3" key="1">
    <citation type="submission" date="2016-10" db="EMBL/GenBank/DDBJ databases">
        <authorList>
            <person name="Varghese N."/>
            <person name="Submissions S."/>
        </authorList>
    </citation>
    <scope>NUCLEOTIDE SEQUENCE [LARGE SCALE GENOMIC DNA]</scope>
    <source>
        <strain evidence="3">DSM 11578</strain>
    </source>
</reference>
<name>A0A1I3W7Q9_9GAMM</name>